<dbReference type="AlphaFoldDB" id="M2T836"/>
<keyword evidence="2" id="KW-1185">Reference proteome</keyword>
<dbReference type="Proteomes" id="UP000016934">
    <property type="component" value="Unassembled WGS sequence"/>
</dbReference>
<evidence type="ECO:0000313" key="2">
    <source>
        <dbReference type="Proteomes" id="UP000016934"/>
    </source>
</evidence>
<reference evidence="2" key="2">
    <citation type="journal article" date="2013" name="PLoS Genet.">
        <title>Comparative genome structure, secondary metabolite, and effector coding capacity across Cochliobolus pathogens.</title>
        <authorList>
            <person name="Condon B.J."/>
            <person name="Leng Y."/>
            <person name="Wu D."/>
            <person name="Bushley K.E."/>
            <person name="Ohm R.A."/>
            <person name="Otillar R."/>
            <person name="Martin J."/>
            <person name="Schackwitz W."/>
            <person name="Grimwood J."/>
            <person name="MohdZainudin N."/>
            <person name="Xue C."/>
            <person name="Wang R."/>
            <person name="Manning V.A."/>
            <person name="Dhillon B."/>
            <person name="Tu Z.J."/>
            <person name="Steffenson B.J."/>
            <person name="Salamov A."/>
            <person name="Sun H."/>
            <person name="Lowry S."/>
            <person name="LaButti K."/>
            <person name="Han J."/>
            <person name="Copeland A."/>
            <person name="Lindquist E."/>
            <person name="Barry K."/>
            <person name="Schmutz J."/>
            <person name="Baker S.E."/>
            <person name="Ciuffetti L.M."/>
            <person name="Grigoriev I.V."/>
            <person name="Zhong S."/>
            <person name="Turgeon B.G."/>
        </authorList>
    </citation>
    <scope>NUCLEOTIDE SEQUENCE [LARGE SCALE GENOMIC DNA]</scope>
    <source>
        <strain evidence="2">ND90Pr / ATCC 201652</strain>
    </source>
</reference>
<reference evidence="1 2" key="1">
    <citation type="journal article" date="2012" name="PLoS Pathog.">
        <title>Diverse lifestyles and strategies of plant pathogenesis encoded in the genomes of eighteen Dothideomycetes fungi.</title>
        <authorList>
            <person name="Ohm R.A."/>
            <person name="Feau N."/>
            <person name="Henrissat B."/>
            <person name="Schoch C.L."/>
            <person name="Horwitz B.A."/>
            <person name="Barry K.W."/>
            <person name="Condon B.J."/>
            <person name="Copeland A.C."/>
            <person name="Dhillon B."/>
            <person name="Glaser F."/>
            <person name="Hesse C.N."/>
            <person name="Kosti I."/>
            <person name="LaButti K."/>
            <person name="Lindquist E.A."/>
            <person name="Lucas S."/>
            <person name="Salamov A.A."/>
            <person name="Bradshaw R.E."/>
            <person name="Ciuffetti L."/>
            <person name="Hamelin R.C."/>
            <person name="Kema G.H.J."/>
            <person name="Lawrence C."/>
            <person name="Scott J.A."/>
            <person name="Spatafora J.W."/>
            <person name="Turgeon B.G."/>
            <person name="de Wit P.J.G.M."/>
            <person name="Zhong S."/>
            <person name="Goodwin S.B."/>
            <person name="Grigoriev I.V."/>
        </authorList>
    </citation>
    <scope>NUCLEOTIDE SEQUENCE [LARGE SCALE GENOMIC DNA]</scope>
    <source>
        <strain evidence="2">ND90Pr / ATCC 201652</strain>
    </source>
</reference>
<proteinExistence type="predicted"/>
<gene>
    <name evidence="1" type="ORF">COCSADRAFT_35462</name>
</gene>
<accession>M2T836</accession>
<dbReference type="HOGENOM" id="CLU_1682068_0_0_1"/>
<feature type="non-terminal residue" evidence="1">
    <location>
        <position position="157"/>
    </location>
</feature>
<sequence>MLHSCHILHPYRTVPSPRANPGSSNSDTARDYTCCIRQNKRHPSFLTERSFTPQDEPRFFSGSGTARDYTCCIGKRRGRRVGKRFSCVDWGMRCFYAEASSRGGILYAAKWTHLLNDIGPKFISATYLTSSMHWKDVAVGSSGEALGCVDVGLGFSV</sequence>
<dbReference type="KEGG" id="bsc:COCSADRAFT_35462"/>
<evidence type="ECO:0000313" key="1">
    <source>
        <dbReference type="EMBL" id="EMD65411.1"/>
    </source>
</evidence>
<organism evidence="1 2">
    <name type="scientific">Cochliobolus sativus (strain ND90Pr / ATCC 201652)</name>
    <name type="common">Common root rot and spot blotch fungus</name>
    <name type="synonym">Bipolaris sorokiniana</name>
    <dbReference type="NCBI Taxonomy" id="665912"/>
    <lineage>
        <taxon>Eukaryota</taxon>
        <taxon>Fungi</taxon>
        <taxon>Dikarya</taxon>
        <taxon>Ascomycota</taxon>
        <taxon>Pezizomycotina</taxon>
        <taxon>Dothideomycetes</taxon>
        <taxon>Pleosporomycetidae</taxon>
        <taxon>Pleosporales</taxon>
        <taxon>Pleosporineae</taxon>
        <taxon>Pleosporaceae</taxon>
        <taxon>Bipolaris</taxon>
    </lineage>
</organism>
<dbReference type="EMBL" id="KB445641">
    <property type="protein sequence ID" value="EMD65411.1"/>
    <property type="molecule type" value="Genomic_DNA"/>
</dbReference>
<dbReference type="RefSeq" id="XP_007698319.1">
    <property type="nucleotide sequence ID" value="XM_007700129.1"/>
</dbReference>
<name>M2T836_COCSN</name>
<dbReference type="GeneID" id="19138311"/>
<protein>
    <submittedName>
        <fullName evidence="1">Uncharacterized protein</fullName>
    </submittedName>
</protein>